<dbReference type="AlphaFoldDB" id="A0A9D1VT41"/>
<dbReference type="Gene3D" id="2.30.42.10">
    <property type="match status" value="1"/>
</dbReference>
<gene>
    <name evidence="3" type="ORF">H9737_01360</name>
</gene>
<reference evidence="3" key="2">
    <citation type="submission" date="2021-04" db="EMBL/GenBank/DDBJ databases">
        <authorList>
            <person name="Gilroy R."/>
        </authorList>
    </citation>
    <scope>NUCLEOTIDE SEQUENCE</scope>
    <source>
        <strain evidence="3">26628</strain>
    </source>
</reference>
<name>A0A9D1VT41_9FIRM</name>
<proteinExistence type="predicted"/>
<dbReference type="Pfam" id="PF05580">
    <property type="entry name" value="Peptidase_S55"/>
    <property type="match status" value="1"/>
</dbReference>
<dbReference type="SUPFAM" id="SSF50494">
    <property type="entry name" value="Trypsin-like serine proteases"/>
    <property type="match status" value="1"/>
</dbReference>
<reference evidence="3" key="1">
    <citation type="journal article" date="2021" name="PeerJ">
        <title>Extensive microbial diversity within the chicken gut microbiome revealed by metagenomics and culture.</title>
        <authorList>
            <person name="Gilroy R."/>
            <person name="Ravi A."/>
            <person name="Getino M."/>
            <person name="Pursley I."/>
            <person name="Horton D.L."/>
            <person name="Alikhan N.F."/>
            <person name="Baker D."/>
            <person name="Gharbi K."/>
            <person name="Hall N."/>
            <person name="Watson M."/>
            <person name="Adriaenssens E.M."/>
            <person name="Foster-Nyarko E."/>
            <person name="Jarju S."/>
            <person name="Secka A."/>
            <person name="Antonio M."/>
            <person name="Oren A."/>
            <person name="Chaudhuri R.R."/>
            <person name="La Ragione R."/>
            <person name="Hildebrand F."/>
            <person name="Pallen M.J."/>
        </authorList>
    </citation>
    <scope>NUCLEOTIDE SEQUENCE</scope>
    <source>
        <strain evidence="3">26628</strain>
    </source>
</reference>
<feature type="domain" description="Peptidase S55" evidence="2">
    <location>
        <begin position="117"/>
        <end position="337"/>
    </location>
</feature>
<dbReference type="SUPFAM" id="SSF50156">
    <property type="entry name" value="PDZ domain-like"/>
    <property type="match status" value="1"/>
</dbReference>
<evidence type="ECO:0000259" key="2">
    <source>
        <dbReference type="PROSITE" id="PS51494"/>
    </source>
</evidence>
<organism evidence="3 4">
    <name type="scientific">Candidatus Borkfalkia faecigallinarum</name>
    <dbReference type="NCBI Taxonomy" id="2838509"/>
    <lineage>
        <taxon>Bacteria</taxon>
        <taxon>Bacillati</taxon>
        <taxon>Bacillota</taxon>
        <taxon>Clostridia</taxon>
        <taxon>Christensenellales</taxon>
        <taxon>Christensenellaceae</taxon>
        <taxon>Candidatus Borkfalkia</taxon>
    </lineage>
</organism>
<sequence>MHKLKRTIWSLLLAAGLLAALAAPAWQPLAFAAEKEVYLGGMPAGFTLGMDGAQIVGFCEVLTKEGTRSPAKEAGLEAGDLILSLGGVRVRSAADIDAALAAVGGGREEVVVRRKGERVSASVQPACDAASGRGKLGVLVRDSVSGIGTVTYIETGSLRFGSLGHAVAGEDGKSMDLGRGDIFRCSIVDVVRGERGRAGELKGVFLNDRKVAVADKNCEQGIYGYFDRSYDLTALRRAAVGAQARPGAATLYTTVDGVAPREYAIDIVKVDEGSRSNRNFVLKVTDAALLADTGGIVQGMSGSPILQDGKLIGAVTHVFLNDPARGYGIAIGNMLGN</sequence>
<comment type="caution">
    <text evidence="3">The sequence shown here is derived from an EMBL/GenBank/DDBJ whole genome shotgun (WGS) entry which is preliminary data.</text>
</comment>
<feature type="chain" id="PRO_5039176685" description="Peptidase S55 domain-containing protein" evidence="1">
    <location>
        <begin position="33"/>
        <end position="337"/>
    </location>
</feature>
<accession>A0A9D1VT41</accession>
<dbReference type="PROSITE" id="PS51494">
    <property type="entry name" value="SPOIVB"/>
    <property type="match status" value="1"/>
</dbReference>
<dbReference type="InterPro" id="IPR008763">
    <property type="entry name" value="Peptidase_S55"/>
</dbReference>
<feature type="signal peptide" evidence="1">
    <location>
        <begin position="1"/>
        <end position="32"/>
    </location>
</feature>
<protein>
    <recommendedName>
        <fullName evidence="2">Peptidase S55 domain-containing protein</fullName>
    </recommendedName>
</protein>
<dbReference type="InterPro" id="IPR041489">
    <property type="entry name" value="PDZ_6"/>
</dbReference>
<dbReference type="Proteomes" id="UP000824249">
    <property type="component" value="Unassembled WGS sequence"/>
</dbReference>
<dbReference type="InterPro" id="IPR009003">
    <property type="entry name" value="Peptidase_S1_PA"/>
</dbReference>
<evidence type="ECO:0000313" key="3">
    <source>
        <dbReference type="EMBL" id="HIX46323.1"/>
    </source>
</evidence>
<keyword evidence="1" id="KW-0732">Signal</keyword>
<dbReference type="EMBL" id="DXFD01000020">
    <property type="protein sequence ID" value="HIX46323.1"/>
    <property type="molecule type" value="Genomic_DNA"/>
</dbReference>
<dbReference type="InterPro" id="IPR036034">
    <property type="entry name" value="PDZ_sf"/>
</dbReference>
<evidence type="ECO:0000313" key="4">
    <source>
        <dbReference type="Proteomes" id="UP000824249"/>
    </source>
</evidence>
<evidence type="ECO:0000256" key="1">
    <source>
        <dbReference type="SAM" id="SignalP"/>
    </source>
</evidence>
<dbReference type="Pfam" id="PF17820">
    <property type="entry name" value="PDZ_6"/>
    <property type="match status" value="1"/>
</dbReference>